<keyword evidence="1" id="KW-0812">Transmembrane</keyword>
<evidence type="ECO:0000256" key="1">
    <source>
        <dbReference type="SAM" id="Phobius"/>
    </source>
</evidence>
<dbReference type="Proteomes" id="UP000176050">
    <property type="component" value="Chromosome"/>
</dbReference>
<name>A0A1D8P430_9FLAO</name>
<organism evidence="2 3">
    <name type="scientific">Urechidicola croceus</name>
    <dbReference type="NCBI Taxonomy" id="1850246"/>
    <lineage>
        <taxon>Bacteria</taxon>
        <taxon>Pseudomonadati</taxon>
        <taxon>Bacteroidota</taxon>
        <taxon>Flavobacteriia</taxon>
        <taxon>Flavobacteriales</taxon>
        <taxon>Flavobacteriaceae</taxon>
        <taxon>Urechidicola</taxon>
    </lineage>
</organism>
<dbReference type="EMBL" id="CP017478">
    <property type="protein sequence ID" value="AOW19353.1"/>
    <property type="molecule type" value="Genomic_DNA"/>
</dbReference>
<keyword evidence="1" id="KW-1133">Transmembrane helix</keyword>
<reference evidence="2" key="1">
    <citation type="submission" date="2016-10" db="EMBL/GenBank/DDBJ databases">
        <title>Lutibacter sp. LPB0138, isolated from marine gastropod.</title>
        <authorList>
            <person name="Kim E."/>
            <person name="Yi H."/>
        </authorList>
    </citation>
    <scope>NUCLEOTIDE SEQUENCE [LARGE SCALE GENOMIC DNA]</scope>
    <source>
        <strain evidence="2">LPB0138</strain>
    </source>
</reference>
<keyword evidence="1" id="KW-0472">Membrane</keyword>
<evidence type="ECO:0000313" key="3">
    <source>
        <dbReference type="Proteomes" id="UP000176050"/>
    </source>
</evidence>
<gene>
    <name evidence="2" type="ORF">LPB138_01045</name>
</gene>
<dbReference type="OrthoDB" id="1435155at2"/>
<protein>
    <submittedName>
        <fullName evidence="2">Uncharacterized protein</fullName>
    </submittedName>
</protein>
<accession>A0A1D8P430</accession>
<keyword evidence="3" id="KW-1185">Reference proteome</keyword>
<sequence>MEIVGIIIGVIGIIVGIYPYYRSKYILRPELTIEITSKGGLSSPRGLSSKNVVNSEGYIDGNNAIRIFELTWRFKVTITNNSDLTAFYPELEFNPTGSKFKIDKINRLKPIKPSESLELSGEFNKYEEVEGKNRTDVGKAPPTEFSELELLLGYENSKKRRFYTLFDFNESEKKNKFLNKKPKDYKNN</sequence>
<dbReference type="KEGG" id="lul:LPB138_01045"/>
<dbReference type="AlphaFoldDB" id="A0A1D8P430"/>
<proteinExistence type="predicted"/>
<feature type="transmembrane region" description="Helical" evidence="1">
    <location>
        <begin position="6"/>
        <end position="21"/>
    </location>
</feature>
<dbReference type="RefSeq" id="WP_070235481.1">
    <property type="nucleotide sequence ID" value="NZ_CP017478.1"/>
</dbReference>
<evidence type="ECO:0000313" key="2">
    <source>
        <dbReference type="EMBL" id="AOW19353.1"/>
    </source>
</evidence>